<feature type="transmembrane region" description="Helical" evidence="5">
    <location>
        <begin position="64"/>
        <end position="86"/>
    </location>
</feature>
<name>C5KI88_PERM5</name>
<dbReference type="RefSeq" id="XP_002784010.1">
    <property type="nucleotide sequence ID" value="XM_002783964.1"/>
</dbReference>
<evidence type="ECO:0000256" key="2">
    <source>
        <dbReference type="ARBA" id="ARBA00022692"/>
    </source>
</evidence>
<feature type="domain" description="ABC-2 type transporter transmembrane" evidence="6">
    <location>
        <begin position="1"/>
        <end position="46"/>
    </location>
</feature>
<evidence type="ECO:0000256" key="4">
    <source>
        <dbReference type="ARBA" id="ARBA00023136"/>
    </source>
</evidence>
<dbReference type="GO" id="GO:0016020">
    <property type="term" value="C:membrane"/>
    <property type="evidence" value="ECO:0007669"/>
    <property type="project" value="UniProtKB-SubCell"/>
</dbReference>
<proteinExistence type="predicted"/>
<dbReference type="InParanoid" id="C5KI88"/>
<accession>C5KI88</accession>
<evidence type="ECO:0000256" key="5">
    <source>
        <dbReference type="SAM" id="Phobius"/>
    </source>
</evidence>
<evidence type="ECO:0000259" key="6">
    <source>
        <dbReference type="Pfam" id="PF01061"/>
    </source>
</evidence>
<dbReference type="GO" id="GO:0140359">
    <property type="term" value="F:ABC-type transporter activity"/>
    <property type="evidence" value="ECO:0007669"/>
    <property type="project" value="InterPro"/>
</dbReference>
<reference evidence="7 8" key="1">
    <citation type="submission" date="2008-07" db="EMBL/GenBank/DDBJ databases">
        <authorList>
            <person name="El-Sayed N."/>
            <person name="Caler E."/>
            <person name="Inman J."/>
            <person name="Amedeo P."/>
            <person name="Hass B."/>
            <person name="Wortman J."/>
        </authorList>
    </citation>
    <scope>NUCLEOTIDE SEQUENCE [LARGE SCALE GENOMIC DNA]</scope>
    <source>
        <strain evidence="8">ATCC 50983 / TXsc</strain>
    </source>
</reference>
<protein>
    <recommendedName>
        <fullName evidence="6">ABC-2 type transporter transmembrane domain-containing protein</fullName>
    </recommendedName>
</protein>
<dbReference type="Pfam" id="PF01061">
    <property type="entry name" value="ABC2_membrane"/>
    <property type="match status" value="1"/>
</dbReference>
<dbReference type="GeneID" id="9060565"/>
<dbReference type="EMBL" id="GG673090">
    <property type="protein sequence ID" value="EER15806.1"/>
    <property type="molecule type" value="Genomic_DNA"/>
</dbReference>
<evidence type="ECO:0000256" key="1">
    <source>
        <dbReference type="ARBA" id="ARBA00004141"/>
    </source>
</evidence>
<evidence type="ECO:0000313" key="7">
    <source>
        <dbReference type="EMBL" id="EER15806.1"/>
    </source>
</evidence>
<evidence type="ECO:0000313" key="8">
    <source>
        <dbReference type="Proteomes" id="UP000007800"/>
    </source>
</evidence>
<dbReference type="AlphaFoldDB" id="C5KI88"/>
<sequence length="119" mass="13478">MPLILVPQMIFSGLFTPISEIPVWLRWLQYLSFLKYTGSLAYFNEFGFDMTLLNEANDIHADLVGLYIGVLLAMLIILRILATVILKRKARAVSPQNLDCHSSLVTVTKQTLCSTTMVW</sequence>
<organism evidence="8">
    <name type="scientific">Perkinsus marinus (strain ATCC 50983 / TXsc)</name>
    <dbReference type="NCBI Taxonomy" id="423536"/>
    <lineage>
        <taxon>Eukaryota</taxon>
        <taxon>Sar</taxon>
        <taxon>Alveolata</taxon>
        <taxon>Perkinsozoa</taxon>
        <taxon>Perkinsea</taxon>
        <taxon>Perkinsida</taxon>
        <taxon>Perkinsidae</taxon>
        <taxon>Perkinsus</taxon>
    </lineage>
</organism>
<dbReference type="InterPro" id="IPR013525">
    <property type="entry name" value="ABC2_TM"/>
</dbReference>
<keyword evidence="3 5" id="KW-1133">Transmembrane helix</keyword>
<gene>
    <name evidence="7" type="ORF">Pmar_PMAR012785</name>
</gene>
<evidence type="ECO:0000256" key="3">
    <source>
        <dbReference type="ARBA" id="ARBA00022989"/>
    </source>
</evidence>
<keyword evidence="4 5" id="KW-0472">Membrane</keyword>
<dbReference type="OrthoDB" id="429377at2759"/>
<keyword evidence="8" id="KW-1185">Reference proteome</keyword>
<dbReference type="Proteomes" id="UP000007800">
    <property type="component" value="Unassembled WGS sequence"/>
</dbReference>
<comment type="subcellular location">
    <subcellularLocation>
        <location evidence="1">Membrane</location>
        <topology evidence="1">Multi-pass membrane protein</topology>
    </subcellularLocation>
</comment>
<keyword evidence="2 5" id="KW-0812">Transmembrane</keyword>